<name>A0A1Y4LD26_9FIRM</name>
<sequence>MKKINASTLRMIQLITFICGIILLQMVRLGYKSGSISGTVALVVSMLIVIVGSWVLSRKSGKQ</sequence>
<keyword evidence="1" id="KW-0812">Transmembrane</keyword>
<organism evidence="2 3">
    <name type="scientific">Butyricicoccus pullicaecorum</name>
    <dbReference type="NCBI Taxonomy" id="501571"/>
    <lineage>
        <taxon>Bacteria</taxon>
        <taxon>Bacillati</taxon>
        <taxon>Bacillota</taxon>
        <taxon>Clostridia</taxon>
        <taxon>Eubacteriales</taxon>
        <taxon>Butyricicoccaceae</taxon>
        <taxon>Butyricicoccus</taxon>
    </lineage>
</organism>
<comment type="caution">
    <text evidence="2">The sequence shown here is derived from an EMBL/GenBank/DDBJ whole genome shotgun (WGS) entry which is preliminary data.</text>
</comment>
<evidence type="ECO:0000256" key="1">
    <source>
        <dbReference type="SAM" id="Phobius"/>
    </source>
</evidence>
<keyword evidence="1" id="KW-0472">Membrane</keyword>
<accession>A0A1Y4LD26</accession>
<evidence type="ECO:0000313" key="2">
    <source>
        <dbReference type="EMBL" id="OUP53399.1"/>
    </source>
</evidence>
<reference evidence="3" key="1">
    <citation type="submission" date="2017-04" db="EMBL/GenBank/DDBJ databases">
        <title>Function of individual gut microbiota members based on whole genome sequencing of pure cultures obtained from chicken caecum.</title>
        <authorList>
            <person name="Medvecky M."/>
            <person name="Cejkova D."/>
            <person name="Polansky O."/>
            <person name="Karasova D."/>
            <person name="Kubasova T."/>
            <person name="Cizek A."/>
            <person name="Rychlik I."/>
        </authorList>
    </citation>
    <scope>NUCLEOTIDE SEQUENCE [LARGE SCALE GENOMIC DNA]</scope>
    <source>
        <strain evidence="3">An180</strain>
    </source>
</reference>
<dbReference type="RefSeq" id="WP_087371533.1">
    <property type="nucleotide sequence ID" value="NZ_NFKK01000004.1"/>
</dbReference>
<dbReference type="EMBL" id="NFKK01000004">
    <property type="protein sequence ID" value="OUP53399.1"/>
    <property type="molecule type" value="Genomic_DNA"/>
</dbReference>
<keyword evidence="1" id="KW-1133">Transmembrane helix</keyword>
<feature type="transmembrane region" description="Helical" evidence="1">
    <location>
        <begin position="36"/>
        <end position="56"/>
    </location>
</feature>
<protein>
    <submittedName>
        <fullName evidence="2">Uncharacterized protein</fullName>
    </submittedName>
</protein>
<proteinExistence type="predicted"/>
<dbReference type="Proteomes" id="UP000195897">
    <property type="component" value="Unassembled WGS sequence"/>
</dbReference>
<feature type="transmembrane region" description="Helical" evidence="1">
    <location>
        <begin position="12"/>
        <end position="30"/>
    </location>
</feature>
<gene>
    <name evidence="2" type="ORF">B5F17_05170</name>
</gene>
<evidence type="ECO:0000313" key="3">
    <source>
        <dbReference type="Proteomes" id="UP000195897"/>
    </source>
</evidence>
<dbReference type="AlphaFoldDB" id="A0A1Y4LD26"/>